<dbReference type="EC" id="2.6.1.9" evidence="9"/>
<dbReference type="InterPro" id="IPR015424">
    <property type="entry name" value="PyrdxlP-dep_Trfase"/>
</dbReference>
<feature type="modified residue" description="N6-(pyridoxal phosphate)lysine" evidence="9">
    <location>
        <position position="215"/>
    </location>
</feature>
<feature type="domain" description="Aminotransferase class I/classII large" evidence="10">
    <location>
        <begin position="29"/>
        <end position="348"/>
    </location>
</feature>
<evidence type="ECO:0000256" key="9">
    <source>
        <dbReference type="HAMAP-Rule" id="MF_01023"/>
    </source>
</evidence>
<evidence type="ECO:0000313" key="12">
    <source>
        <dbReference type="Proteomes" id="UP000199337"/>
    </source>
</evidence>
<dbReference type="GO" id="GO:0030170">
    <property type="term" value="F:pyridoxal phosphate binding"/>
    <property type="evidence" value="ECO:0007669"/>
    <property type="project" value="InterPro"/>
</dbReference>
<dbReference type="InterPro" id="IPR004839">
    <property type="entry name" value="Aminotransferase_I/II_large"/>
</dbReference>
<dbReference type="InterPro" id="IPR005861">
    <property type="entry name" value="HisP_aminotrans"/>
</dbReference>
<dbReference type="PANTHER" id="PTHR42885">
    <property type="entry name" value="HISTIDINOL-PHOSPHATE AMINOTRANSFERASE-RELATED"/>
    <property type="match status" value="1"/>
</dbReference>
<name>A0A1I2N5D6_9FIRM</name>
<reference evidence="12" key="1">
    <citation type="submission" date="2016-10" db="EMBL/GenBank/DDBJ databases">
        <authorList>
            <person name="Varghese N."/>
            <person name="Submissions S."/>
        </authorList>
    </citation>
    <scope>NUCLEOTIDE SEQUENCE [LARGE SCALE GENOMIC DNA]</scope>
    <source>
        <strain evidence="12">DSM 17038</strain>
    </source>
</reference>
<dbReference type="Gene3D" id="3.90.1150.10">
    <property type="entry name" value="Aspartate Aminotransferase, domain 1"/>
    <property type="match status" value="1"/>
</dbReference>
<comment type="cofactor">
    <cofactor evidence="1 9">
        <name>pyridoxal 5'-phosphate</name>
        <dbReference type="ChEBI" id="CHEBI:597326"/>
    </cofactor>
</comment>
<evidence type="ECO:0000256" key="3">
    <source>
        <dbReference type="ARBA" id="ARBA00011738"/>
    </source>
</evidence>
<organism evidence="11 12">
    <name type="scientific">Desulfotruncus arcticus DSM 17038</name>
    <dbReference type="NCBI Taxonomy" id="1121424"/>
    <lineage>
        <taxon>Bacteria</taxon>
        <taxon>Bacillati</taxon>
        <taxon>Bacillota</taxon>
        <taxon>Clostridia</taxon>
        <taxon>Eubacteriales</taxon>
        <taxon>Desulfallaceae</taxon>
        <taxon>Desulfotruncus</taxon>
    </lineage>
</organism>
<keyword evidence="8 9" id="KW-0368">Histidine biosynthesis</keyword>
<dbReference type="GO" id="GO:0004400">
    <property type="term" value="F:histidinol-phosphate transaminase activity"/>
    <property type="evidence" value="ECO:0007669"/>
    <property type="project" value="UniProtKB-UniRule"/>
</dbReference>
<proteinExistence type="inferred from homology"/>
<protein>
    <recommendedName>
        <fullName evidence="9">Histidinol-phosphate aminotransferase</fullName>
        <ecNumber evidence="9">2.6.1.9</ecNumber>
    </recommendedName>
    <alternativeName>
        <fullName evidence="9">Imidazole acetol-phosphate transaminase</fullName>
    </alternativeName>
</protein>
<comment type="similarity">
    <text evidence="2 9">Belongs to the class-II pyridoxal-phosphate-dependent aminotransferase family. Histidinol-phosphate aminotransferase subfamily.</text>
</comment>
<dbReference type="NCBIfam" id="TIGR01141">
    <property type="entry name" value="hisC"/>
    <property type="match status" value="1"/>
</dbReference>
<dbReference type="GO" id="GO:0000105">
    <property type="term" value="P:L-histidine biosynthetic process"/>
    <property type="evidence" value="ECO:0007669"/>
    <property type="project" value="UniProtKB-UniRule"/>
</dbReference>
<dbReference type="OrthoDB" id="9813612at2"/>
<dbReference type="InterPro" id="IPR015421">
    <property type="entry name" value="PyrdxlP-dep_Trfase_major"/>
</dbReference>
<evidence type="ECO:0000256" key="7">
    <source>
        <dbReference type="ARBA" id="ARBA00022898"/>
    </source>
</evidence>
<dbReference type="UniPathway" id="UPA00031">
    <property type="reaction ID" value="UER00012"/>
</dbReference>
<keyword evidence="5 9" id="KW-0028">Amino-acid biosynthesis</keyword>
<keyword evidence="7 9" id="KW-0663">Pyridoxal phosphate</keyword>
<evidence type="ECO:0000256" key="1">
    <source>
        <dbReference type="ARBA" id="ARBA00001933"/>
    </source>
</evidence>
<dbReference type="AlphaFoldDB" id="A0A1I2N5D6"/>
<gene>
    <name evidence="9" type="primary">hisC</name>
    <name evidence="11" type="ORF">SAMN05660649_00248</name>
</gene>
<dbReference type="Gene3D" id="3.40.640.10">
    <property type="entry name" value="Type I PLP-dependent aspartate aminotransferase-like (Major domain)"/>
    <property type="match status" value="1"/>
</dbReference>
<dbReference type="EMBL" id="FOOX01000001">
    <property type="protein sequence ID" value="SFF96726.1"/>
    <property type="molecule type" value="Genomic_DNA"/>
</dbReference>
<evidence type="ECO:0000313" key="11">
    <source>
        <dbReference type="EMBL" id="SFF96726.1"/>
    </source>
</evidence>
<accession>A0A1I2N5D6</accession>
<comment type="catalytic activity">
    <reaction evidence="9">
        <text>L-histidinol phosphate + 2-oxoglutarate = 3-(imidazol-4-yl)-2-oxopropyl phosphate + L-glutamate</text>
        <dbReference type="Rhea" id="RHEA:23744"/>
        <dbReference type="ChEBI" id="CHEBI:16810"/>
        <dbReference type="ChEBI" id="CHEBI:29985"/>
        <dbReference type="ChEBI" id="CHEBI:57766"/>
        <dbReference type="ChEBI" id="CHEBI:57980"/>
        <dbReference type="EC" id="2.6.1.9"/>
    </reaction>
</comment>
<dbReference type="PROSITE" id="PS00599">
    <property type="entry name" value="AA_TRANSFER_CLASS_2"/>
    <property type="match status" value="1"/>
</dbReference>
<dbReference type="PANTHER" id="PTHR42885:SF2">
    <property type="entry name" value="HISTIDINOL-PHOSPHATE AMINOTRANSFERASE"/>
    <property type="match status" value="1"/>
</dbReference>
<dbReference type="InterPro" id="IPR015422">
    <property type="entry name" value="PyrdxlP-dep_Trfase_small"/>
</dbReference>
<evidence type="ECO:0000259" key="10">
    <source>
        <dbReference type="Pfam" id="PF00155"/>
    </source>
</evidence>
<dbReference type="Proteomes" id="UP000199337">
    <property type="component" value="Unassembled WGS sequence"/>
</dbReference>
<dbReference type="STRING" id="341036.SAMN05660649_00248"/>
<keyword evidence="4 9" id="KW-0032">Aminotransferase</keyword>
<evidence type="ECO:0000256" key="5">
    <source>
        <dbReference type="ARBA" id="ARBA00022605"/>
    </source>
</evidence>
<sequence>MTTDFKPEQLVREGLKKLIPYNPGNYTGLIKLDANENPYDFPAGLMQQVLDTAGPQTFNRYPDAMAEELINELAQWHKVETRQIMVGNGSDELILDLMLAFGAGNRVVIAVPTFSMYGIHATIAGAEIVEAARQDNLELDVDKIISSAEGAGLVVLCSPNNPTGNSSGTDQIVAILENCSCPVVVDQAYVDFGGNDFLNLLAEHRNLIVMRTFSKAYALAGLRIGYLLTHPEIIFYLLKVKQPFNLNGFSQVAALTVLRNRDLFLHRVKKLNEEKIILYNALQKMNGVRVYPSDANFLLFETAIPSMEVYNGLLKKNLLIRNFGDPRLSKYLRVSVGLPDENKYFLQSLQQVIDTLREKKSC</sequence>
<dbReference type="SUPFAM" id="SSF53383">
    <property type="entry name" value="PLP-dependent transferases"/>
    <property type="match status" value="1"/>
</dbReference>
<keyword evidence="12" id="KW-1185">Reference proteome</keyword>
<comment type="subunit">
    <text evidence="3 9">Homodimer.</text>
</comment>
<keyword evidence="6 9" id="KW-0808">Transferase</keyword>
<dbReference type="Pfam" id="PF00155">
    <property type="entry name" value="Aminotran_1_2"/>
    <property type="match status" value="1"/>
</dbReference>
<evidence type="ECO:0000256" key="2">
    <source>
        <dbReference type="ARBA" id="ARBA00007970"/>
    </source>
</evidence>
<evidence type="ECO:0000256" key="6">
    <source>
        <dbReference type="ARBA" id="ARBA00022679"/>
    </source>
</evidence>
<dbReference type="HAMAP" id="MF_01023">
    <property type="entry name" value="HisC_aminotrans_2"/>
    <property type="match status" value="1"/>
</dbReference>
<dbReference type="InterPro" id="IPR001917">
    <property type="entry name" value="Aminotrans_II_pyridoxalP_BS"/>
</dbReference>
<comment type="pathway">
    <text evidence="9">Amino-acid biosynthesis; L-histidine biosynthesis; L-histidine from 5-phospho-alpha-D-ribose 1-diphosphate: step 7/9.</text>
</comment>
<evidence type="ECO:0000256" key="4">
    <source>
        <dbReference type="ARBA" id="ARBA00022576"/>
    </source>
</evidence>
<dbReference type="CDD" id="cd00609">
    <property type="entry name" value="AAT_like"/>
    <property type="match status" value="1"/>
</dbReference>
<dbReference type="RefSeq" id="WP_092467897.1">
    <property type="nucleotide sequence ID" value="NZ_FOOX01000001.1"/>
</dbReference>
<evidence type="ECO:0000256" key="8">
    <source>
        <dbReference type="ARBA" id="ARBA00023102"/>
    </source>
</evidence>